<dbReference type="EMBL" id="OFSP01000078">
    <property type="protein sequence ID" value="SOY77487.1"/>
    <property type="molecule type" value="Genomic_DNA"/>
</dbReference>
<reference evidence="3" key="1">
    <citation type="submission" date="2018-01" db="EMBL/GenBank/DDBJ databases">
        <authorList>
            <person name="Gaut B.S."/>
            <person name="Morton B.R."/>
            <person name="Clegg M.T."/>
            <person name="Duvall M.R."/>
        </authorList>
    </citation>
    <scope>NUCLEOTIDE SEQUENCE [LARGE SCALE GENOMIC DNA]</scope>
</reference>
<accession>A0A375CQF7</accession>
<dbReference type="InterPro" id="IPR056090">
    <property type="entry name" value="DUF7673"/>
</dbReference>
<feature type="domain" description="DUF7673" evidence="1">
    <location>
        <begin position="41"/>
        <end position="124"/>
    </location>
</feature>
<proteinExistence type="predicted"/>
<name>A0A375CQF7_9BURK</name>
<protein>
    <recommendedName>
        <fullName evidence="1">DUF7673 domain-containing protein</fullName>
    </recommendedName>
</protein>
<organism evidence="2 3">
    <name type="scientific">Cupriavidus taiwanensis</name>
    <dbReference type="NCBI Taxonomy" id="164546"/>
    <lineage>
        <taxon>Bacteria</taxon>
        <taxon>Pseudomonadati</taxon>
        <taxon>Pseudomonadota</taxon>
        <taxon>Betaproteobacteria</taxon>
        <taxon>Burkholderiales</taxon>
        <taxon>Burkholderiaceae</taxon>
        <taxon>Cupriavidus</taxon>
    </lineage>
</organism>
<dbReference type="RefSeq" id="WP_116342730.1">
    <property type="nucleotide sequence ID" value="NZ_OFSP01000078.1"/>
</dbReference>
<gene>
    <name evidence="2" type="ORF">CBM2589_U10004</name>
</gene>
<dbReference type="Proteomes" id="UP000256297">
    <property type="component" value="Unassembled WGS sequence"/>
</dbReference>
<evidence type="ECO:0000259" key="1">
    <source>
        <dbReference type="Pfam" id="PF24720"/>
    </source>
</evidence>
<sequence length="212" mass="24648">MRDDKQIEDTPEECARADQEWRREMQEAKERQDAAHEAGIPALRRLFDIANGHSGQCRRVAAFLLSLYNGQRFPFDMTDFRAVDQAIFEDMMLVLRMDKHLKQEVHNYFDNGGKAFEKLADDWNLHARGWEVTSEGFVRRHGEYQCRITVVRGDGPPLRWAIDKTVIEPTDDGYGYSSWKEIASDTEYRPSYAADAIQKWFDRGGENPHSDE</sequence>
<comment type="caution">
    <text evidence="2">The sequence shown here is derived from an EMBL/GenBank/DDBJ whole genome shotgun (WGS) entry which is preliminary data.</text>
</comment>
<dbReference type="Pfam" id="PF24720">
    <property type="entry name" value="DUF7673"/>
    <property type="match status" value="1"/>
</dbReference>
<dbReference type="AlphaFoldDB" id="A0A375CQF7"/>
<evidence type="ECO:0000313" key="3">
    <source>
        <dbReference type="Proteomes" id="UP000256297"/>
    </source>
</evidence>
<evidence type="ECO:0000313" key="2">
    <source>
        <dbReference type="EMBL" id="SOY77487.1"/>
    </source>
</evidence>